<dbReference type="Proteomes" id="UP000308600">
    <property type="component" value="Unassembled WGS sequence"/>
</dbReference>
<evidence type="ECO:0000313" key="1">
    <source>
        <dbReference type="EMBL" id="TFK71557.1"/>
    </source>
</evidence>
<name>A0ACD3B3L4_9AGAR</name>
<organism evidence="1 2">
    <name type="scientific">Pluteus cervinus</name>
    <dbReference type="NCBI Taxonomy" id="181527"/>
    <lineage>
        <taxon>Eukaryota</taxon>
        <taxon>Fungi</taxon>
        <taxon>Dikarya</taxon>
        <taxon>Basidiomycota</taxon>
        <taxon>Agaricomycotina</taxon>
        <taxon>Agaricomycetes</taxon>
        <taxon>Agaricomycetidae</taxon>
        <taxon>Agaricales</taxon>
        <taxon>Pluteineae</taxon>
        <taxon>Pluteaceae</taxon>
        <taxon>Pluteus</taxon>
    </lineage>
</organism>
<gene>
    <name evidence="1" type="ORF">BDN72DRAFT_764773</name>
</gene>
<evidence type="ECO:0000313" key="2">
    <source>
        <dbReference type="Proteomes" id="UP000308600"/>
    </source>
</evidence>
<sequence length="194" mass="21533">MDSPWEESAEENTARDAEWTKISSEFTNAGYREGITAGKEGALQEGFDAGFAQVGAPIGHQLGFLRGLASGLNSYLKSAKPQGGADDNERLVAEIRQITSNLSDIRFSDIMPPDLEAEEHARQHLVQEGEAMDESEEIAEKKNVERIEDMFASLSAGANPDRLTRPTTQDLHRLSQQLKSICTRLNFNIETWEH</sequence>
<proteinExistence type="predicted"/>
<protein>
    <submittedName>
        <fullName evidence="1">Uncharacterized protein</fullName>
    </submittedName>
</protein>
<accession>A0ACD3B3L4</accession>
<dbReference type="EMBL" id="ML208296">
    <property type="protein sequence ID" value="TFK71557.1"/>
    <property type="molecule type" value="Genomic_DNA"/>
</dbReference>
<reference evidence="1 2" key="1">
    <citation type="journal article" date="2019" name="Nat. Ecol. Evol.">
        <title>Megaphylogeny resolves global patterns of mushroom evolution.</title>
        <authorList>
            <person name="Varga T."/>
            <person name="Krizsan K."/>
            <person name="Foldi C."/>
            <person name="Dima B."/>
            <person name="Sanchez-Garcia M."/>
            <person name="Sanchez-Ramirez S."/>
            <person name="Szollosi G.J."/>
            <person name="Szarkandi J.G."/>
            <person name="Papp V."/>
            <person name="Albert L."/>
            <person name="Andreopoulos W."/>
            <person name="Angelini C."/>
            <person name="Antonin V."/>
            <person name="Barry K.W."/>
            <person name="Bougher N.L."/>
            <person name="Buchanan P."/>
            <person name="Buyck B."/>
            <person name="Bense V."/>
            <person name="Catcheside P."/>
            <person name="Chovatia M."/>
            <person name="Cooper J."/>
            <person name="Damon W."/>
            <person name="Desjardin D."/>
            <person name="Finy P."/>
            <person name="Geml J."/>
            <person name="Haridas S."/>
            <person name="Hughes K."/>
            <person name="Justo A."/>
            <person name="Karasinski D."/>
            <person name="Kautmanova I."/>
            <person name="Kiss B."/>
            <person name="Kocsube S."/>
            <person name="Kotiranta H."/>
            <person name="LaButti K.M."/>
            <person name="Lechner B.E."/>
            <person name="Liimatainen K."/>
            <person name="Lipzen A."/>
            <person name="Lukacs Z."/>
            <person name="Mihaltcheva S."/>
            <person name="Morgado L.N."/>
            <person name="Niskanen T."/>
            <person name="Noordeloos M.E."/>
            <person name="Ohm R.A."/>
            <person name="Ortiz-Santana B."/>
            <person name="Ovrebo C."/>
            <person name="Racz N."/>
            <person name="Riley R."/>
            <person name="Savchenko A."/>
            <person name="Shiryaev A."/>
            <person name="Soop K."/>
            <person name="Spirin V."/>
            <person name="Szebenyi C."/>
            <person name="Tomsovsky M."/>
            <person name="Tulloss R.E."/>
            <person name="Uehling J."/>
            <person name="Grigoriev I.V."/>
            <person name="Vagvolgyi C."/>
            <person name="Papp T."/>
            <person name="Martin F.M."/>
            <person name="Miettinen O."/>
            <person name="Hibbett D.S."/>
            <person name="Nagy L.G."/>
        </authorList>
    </citation>
    <scope>NUCLEOTIDE SEQUENCE [LARGE SCALE GENOMIC DNA]</scope>
    <source>
        <strain evidence="1 2">NL-1719</strain>
    </source>
</reference>
<keyword evidence="2" id="KW-1185">Reference proteome</keyword>